<proteinExistence type="predicted"/>
<dbReference type="EMBL" id="RDOM01000784">
    <property type="protein sequence ID" value="MBF4275020.1"/>
    <property type="molecule type" value="Genomic_DNA"/>
</dbReference>
<gene>
    <name evidence="1" type="ORF">EAY07_24040</name>
</gene>
<accession>A0ABD4KWX6</accession>
<dbReference type="AlphaFoldDB" id="A0ABD4KWX6"/>
<sequence>EARSDQSITHWRHCRLPEGIRAVLFAASHEELQRNDKSVEKITKIETDTLRARYDAWVDQVGLTSVYLDGPKREHLLTALQSANNTYAARTIETFADFVLSIAEGIITKGLPLQKAIDNALPSLKLPRYSGYFDRIPEKKRNSAKEWDK</sequence>
<evidence type="ECO:0000313" key="1">
    <source>
        <dbReference type="EMBL" id="MBF4275020.1"/>
    </source>
</evidence>
<organism evidence="1 2">
    <name type="scientific">Vibrio anguillarum</name>
    <name type="common">Listonella anguillarum</name>
    <dbReference type="NCBI Taxonomy" id="55601"/>
    <lineage>
        <taxon>Bacteria</taxon>
        <taxon>Pseudomonadati</taxon>
        <taxon>Pseudomonadota</taxon>
        <taxon>Gammaproteobacteria</taxon>
        <taxon>Vibrionales</taxon>
        <taxon>Vibrionaceae</taxon>
        <taxon>Vibrio</taxon>
    </lineage>
</organism>
<comment type="caution">
    <text evidence="1">The sequence shown here is derived from an EMBL/GenBank/DDBJ whole genome shotgun (WGS) entry which is preliminary data.</text>
</comment>
<feature type="non-terminal residue" evidence="1">
    <location>
        <position position="149"/>
    </location>
</feature>
<evidence type="ECO:0000313" key="2">
    <source>
        <dbReference type="Proteomes" id="UP000722957"/>
    </source>
</evidence>
<name>A0ABD4KWX6_VIBAN</name>
<reference evidence="1 2" key="1">
    <citation type="journal article" date="2021" name="PeerJ">
        <title>Analysis of 44 Vibrio anguillarum genomes reveals high genetic diversity.</title>
        <authorList>
            <person name="Hansen M.J."/>
            <person name="Dalsgaard I."/>
        </authorList>
    </citation>
    <scope>NUCLEOTIDE SEQUENCE [LARGE SCALE GENOMIC DNA]</scope>
    <source>
        <strain evidence="1 2">17-16730-2A</strain>
    </source>
</reference>
<dbReference type="Proteomes" id="UP000722957">
    <property type="component" value="Unassembled WGS sequence"/>
</dbReference>
<protein>
    <submittedName>
        <fullName evidence="1">Uncharacterized protein</fullName>
    </submittedName>
</protein>
<feature type="non-terminal residue" evidence="1">
    <location>
        <position position="1"/>
    </location>
</feature>